<reference evidence="2 3" key="1">
    <citation type="submission" date="2020-01" db="EMBL/GenBank/DDBJ databases">
        <title>Genome analysis.</title>
        <authorList>
            <person name="Wu S."/>
            <person name="Wang G."/>
        </authorList>
    </citation>
    <scope>NUCLEOTIDE SEQUENCE [LARGE SCALE GENOMIC DNA]</scope>
    <source>
        <strain evidence="2 3">SYL130</strain>
    </source>
</reference>
<feature type="signal peptide" evidence="1">
    <location>
        <begin position="1"/>
        <end position="19"/>
    </location>
</feature>
<comment type="caution">
    <text evidence="2">The sequence shown here is derived from an EMBL/GenBank/DDBJ whole genome shotgun (WGS) entry which is preliminary data.</text>
</comment>
<evidence type="ECO:0008006" key="4">
    <source>
        <dbReference type="Google" id="ProtNLM"/>
    </source>
</evidence>
<dbReference type="EMBL" id="JAACJS010000015">
    <property type="protein sequence ID" value="NCI51486.1"/>
    <property type="molecule type" value="Genomic_DNA"/>
</dbReference>
<dbReference type="RefSeq" id="WP_161819767.1">
    <property type="nucleotide sequence ID" value="NZ_JAACJS010000015.1"/>
</dbReference>
<feature type="chain" id="PRO_5045931833" description="DUF5723 domain-containing protein" evidence="1">
    <location>
        <begin position="20"/>
        <end position="465"/>
    </location>
</feature>
<evidence type="ECO:0000313" key="3">
    <source>
        <dbReference type="Proteomes" id="UP000753802"/>
    </source>
</evidence>
<keyword evidence="3" id="KW-1185">Reference proteome</keyword>
<protein>
    <recommendedName>
        <fullName evidence="4">DUF5723 domain-containing protein</fullName>
    </recommendedName>
</protein>
<organism evidence="2 3">
    <name type="scientific">Sediminibacterium roseum</name>
    <dbReference type="NCBI Taxonomy" id="1978412"/>
    <lineage>
        <taxon>Bacteria</taxon>
        <taxon>Pseudomonadati</taxon>
        <taxon>Bacteroidota</taxon>
        <taxon>Chitinophagia</taxon>
        <taxon>Chitinophagales</taxon>
        <taxon>Chitinophagaceae</taxon>
        <taxon>Sediminibacterium</taxon>
    </lineage>
</organism>
<dbReference type="Proteomes" id="UP000753802">
    <property type="component" value="Unassembled WGS sequence"/>
</dbReference>
<gene>
    <name evidence="2" type="ORF">GWC95_16270</name>
</gene>
<proteinExistence type="predicted"/>
<sequence>MKKLGVLLIAVLLFAGSQAQGYQATHGSAYAGSTAVFNNPAASVNSAYKWDFTLFSVQAKLSTNSAYLENFTIRNSGGASLTLLDKYHSRFYHANVDMSLFNILYKINNQRAVNAGLRVRSYSHIKTLTFHFSDTTSSLNSFLVQNANTPYLQGYGTNTSWLEGDLNYSQVLFENSHSKLSGGITLQIMKGLAGGYAKLNKFSYLMSKFSNDTTFSFTNGTLVAGYSENLGASDGKDYLQKTLGAFGLSLGVEYMLYNSDQNPYGNHNLNYDWKIGLSLMDLGANNFKPGPGSGTYNDPRVSVNDADVEAKFTGAGSARALGDSLKTIFVNSTDLQSNFSISNPTRLILNIDKNFGNNFYVNGELSMNFYSTGGFNKLRTRELNLLTITPRWETIGLGAYLPVQYNTQGQLWVGAALKAGPLTLGFHDLGILFKKDPLLNGGAYLLLSIHPFNKRRVLSKMDCYE</sequence>
<keyword evidence="1" id="KW-0732">Signal</keyword>
<evidence type="ECO:0000256" key="1">
    <source>
        <dbReference type="SAM" id="SignalP"/>
    </source>
</evidence>
<evidence type="ECO:0000313" key="2">
    <source>
        <dbReference type="EMBL" id="NCI51486.1"/>
    </source>
</evidence>
<name>A0ABX0A2W9_9BACT</name>
<accession>A0ABX0A2W9</accession>